<dbReference type="AlphaFoldDB" id="A0A0G1QGB8"/>
<feature type="transmembrane region" description="Helical" evidence="1">
    <location>
        <begin position="18"/>
        <end position="43"/>
    </location>
</feature>
<proteinExistence type="predicted"/>
<dbReference type="EMBL" id="LCMV01000014">
    <property type="protein sequence ID" value="KKU43912.1"/>
    <property type="molecule type" value="Genomic_DNA"/>
</dbReference>
<dbReference type="Proteomes" id="UP000034487">
    <property type="component" value="Unassembled WGS sequence"/>
</dbReference>
<evidence type="ECO:0008006" key="4">
    <source>
        <dbReference type="Google" id="ProtNLM"/>
    </source>
</evidence>
<evidence type="ECO:0000313" key="3">
    <source>
        <dbReference type="Proteomes" id="UP000034487"/>
    </source>
</evidence>
<gene>
    <name evidence="2" type="ORF">UX60_C0014G0011</name>
</gene>
<name>A0A0G1QGB8_9BACT</name>
<organism evidence="2 3">
    <name type="scientific">Berkelbacteria bacterium GW2011_GWA2_46_7</name>
    <dbReference type="NCBI Taxonomy" id="1618335"/>
    <lineage>
        <taxon>Bacteria</taxon>
        <taxon>Candidatus Berkelbacteria</taxon>
    </lineage>
</organism>
<reference evidence="2 3" key="1">
    <citation type="journal article" date="2015" name="Nature">
        <title>rRNA introns, odd ribosomes, and small enigmatic genomes across a large radiation of phyla.</title>
        <authorList>
            <person name="Brown C.T."/>
            <person name="Hug L.A."/>
            <person name="Thomas B.C."/>
            <person name="Sharon I."/>
            <person name="Castelle C.J."/>
            <person name="Singh A."/>
            <person name="Wilkins M.J."/>
            <person name="Williams K.H."/>
            <person name="Banfield J.F."/>
        </authorList>
    </citation>
    <scope>NUCLEOTIDE SEQUENCE [LARGE SCALE GENOMIC DNA]</scope>
</reference>
<accession>A0A0G1QGB8</accession>
<evidence type="ECO:0000256" key="1">
    <source>
        <dbReference type="SAM" id="Phobius"/>
    </source>
</evidence>
<keyword evidence="1" id="KW-1133">Transmembrane helix</keyword>
<evidence type="ECO:0000313" key="2">
    <source>
        <dbReference type="EMBL" id="KKU43912.1"/>
    </source>
</evidence>
<sequence length="181" mass="19620">MINLVPPEIKQRKGLKSLVYVVTLAYIVVASVLVLGLAGLATYNYTQKIYLGSQQAELDRLAAEKNKDKTLLSQAAFIQDRVKNAATYKALYDWNAVLDAIAQSTPTNTRLTSIKISGDATKPPTVAISGESADRRSIILFKDKLALTKPFNGAGITSLTESSSETNETYTFSISALVSKK</sequence>
<keyword evidence="1" id="KW-0812">Transmembrane</keyword>
<comment type="caution">
    <text evidence="2">The sequence shown here is derived from an EMBL/GenBank/DDBJ whole genome shotgun (WGS) entry which is preliminary data.</text>
</comment>
<protein>
    <recommendedName>
        <fullName evidence="4">Fimbrial assembly family protein</fullName>
    </recommendedName>
</protein>
<dbReference type="InterPro" id="IPR007813">
    <property type="entry name" value="PilN"/>
</dbReference>
<dbReference type="Pfam" id="PF05137">
    <property type="entry name" value="PilN"/>
    <property type="match status" value="1"/>
</dbReference>
<keyword evidence="1" id="KW-0472">Membrane</keyword>